<dbReference type="AlphaFoldDB" id="A0A0F5PXD2"/>
<keyword evidence="3" id="KW-1185">Reference proteome</keyword>
<evidence type="ECO:0000313" key="1">
    <source>
        <dbReference type="EMBL" id="KKC33270.1"/>
    </source>
</evidence>
<organism evidence="2 4">
    <name type="scientific">Devosia psychrophila</name>
    <dbReference type="NCBI Taxonomy" id="728005"/>
    <lineage>
        <taxon>Bacteria</taxon>
        <taxon>Pseudomonadati</taxon>
        <taxon>Pseudomonadota</taxon>
        <taxon>Alphaproteobacteria</taxon>
        <taxon>Hyphomicrobiales</taxon>
        <taxon>Devosiaceae</taxon>
        <taxon>Devosia</taxon>
    </lineage>
</organism>
<dbReference type="OrthoDB" id="9806367at2"/>
<dbReference type="EMBL" id="LAPV01000093">
    <property type="protein sequence ID" value="KKC33270.1"/>
    <property type="molecule type" value="Genomic_DNA"/>
</dbReference>
<dbReference type="Proteomes" id="UP000182258">
    <property type="component" value="Unassembled WGS sequence"/>
</dbReference>
<dbReference type="STRING" id="728005.SAMN04488059_103136"/>
<evidence type="ECO:0000313" key="2">
    <source>
        <dbReference type="EMBL" id="SFC24575.1"/>
    </source>
</evidence>
<evidence type="ECO:0008006" key="5">
    <source>
        <dbReference type="Google" id="ProtNLM"/>
    </source>
</evidence>
<reference evidence="2 4" key="2">
    <citation type="submission" date="2016-10" db="EMBL/GenBank/DDBJ databases">
        <authorList>
            <person name="de Groot N.N."/>
        </authorList>
    </citation>
    <scope>NUCLEOTIDE SEQUENCE [LARGE SCALE GENOMIC DNA]</scope>
    <source>
        <strain evidence="2 4">CGMCC 1.10210</strain>
    </source>
</reference>
<name>A0A0F5PXD2_9HYPH</name>
<protein>
    <recommendedName>
        <fullName evidence="5">DUF2948 family protein</fullName>
    </recommendedName>
</protein>
<gene>
    <name evidence="2" type="ORF">SAMN04488059_103136</name>
    <name evidence="1" type="ORF">WH91_09540</name>
</gene>
<accession>A0A0F5PXD2</accession>
<dbReference type="Proteomes" id="UP000033519">
    <property type="component" value="Unassembled WGS sequence"/>
</dbReference>
<evidence type="ECO:0000313" key="4">
    <source>
        <dbReference type="Proteomes" id="UP000182258"/>
    </source>
</evidence>
<dbReference type="RefSeq" id="WP_046170755.1">
    <property type="nucleotide sequence ID" value="NZ_FOMB01000003.1"/>
</dbReference>
<dbReference type="InterPro" id="IPR021335">
    <property type="entry name" value="DUF2948"/>
</dbReference>
<evidence type="ECO:0000313" key="3">
    <source>
        <dbReference type="Proteomes" id="UP000033519"/>
    </source>
</evidence>
<dbReference type="PATRIC" id="fig|728005.3.peg.4632"/>
<dbReference type="EMBL" id="FOMB01000003">
    <property type="protein sequence ID" value="SFC24575.1"/>
    <property type="molecule type" value="Genomic_DNA"/>
</dbReference>
<dbReference type="Pfam" id="PF11164">
    <property type="entry name" value="DUF2948"/>
    <property type="match status" value="1"/>
</dbReference>
<reference evidence="1 3" key="1">
    <citation type="submission" date="2015-03" db="EMBL/GenBank/DDBJ databases">
        <authorList>
            <person name="Lepp D."/>
            <person name="Hassan Y.I."/>
            <person name="Li X.-Z."/>
            <person name="Zhou T."/>
        </authorList>
    </citation>
    <scope>NUCLEOTIDE SEQUENCE [LARGE SCALE GENOMIC DNA]</scope>
    <source>
        <strain evidence="1 3">Cr7-05</strain>
    </source>
</reference>
<proteinExistence type="predicted"/>
<sequence>MTDLKLIALDSEDLEVLSAHVQDAVVRVADMGYARGDRRFALLMNRFDWESGQGRRDKGLRKRAALHFDGVQSVATNGFDPAAPEGVLNLLAISFHTVDGPAGIIELSFAGGGTVRLGVECLEARLSDLGAAWAASATPAHSLD</sequence>